<dbReference type="Proteomes" id="UP001139648">
    <property type="component" value="Unassembled WGS sequence"/>
</dbReference>
<evidence type="ECO:0000313" key="1">
    <source>
        <dbReference type="EMBL" id="MCP2360045.1"/>
    </source>
</evidence>
<comment type="caution">
    <text evidence="1">The sequence shown here is derived from an EMBL/GenBank/DDBJ whole genome shotgun (WGS) entry which is preliminary data.</text>
</comment>
<sequence>MQAVQPVTGRWAARRRPSCCVYGLDGLVHRRFGVEGGAGPAARFREGWAKGAFGQPVRDPTSLAFSAASTLSYRIPVCPLT</sequence>
<gene>
    <name evidence="1" type="ORF">HD597_007065</name>
</gene>
<organism evidence="1 2">
    <name type="scientific">Nonomuraea thailandensis</name>
    <dbReference type="NCBI Taxonomy" id="1188745"/>
    <lineage>
        <taxon>Bacteria</taxon>
        <taxon>Bacillati</taxon>
        <taxon>Actinomycetota</taxon>
        <taxon>Actinomycetes</taxon>
        <taxon>Streptosporangiales</taxon>
        <taxon>Streptosporangiaceae</taxon>
        <taxon>Nonomuraea</taxon>
    </lineage>
</organism>
<keyword evidence="2" id="KW-1185">Reference proteome</keyword>
<name>A0A9X2GLL7_9ACTN</name>
<protein>
    <submittedName>
        <fullName evidence="1">Uncharacterized protein</fullName>
    </submittedName>
</protein>
<dbReference type="EMBL" id="JAMZEB010000002">
    <property type="protein sequence ID" value="MCP2360045.1"/>
    <property type="molecule type" value="Genomic_DNA"/>
</dbReference>
<dbReference type="RefSeq" id="WP_253747603.1">
    <property type="nucleotide sequence ID" value="NZ_BAABKA010000066.1"/>
</dbReference>
<dbReference type="AlphaFoldDB" id="A0A9X2GLL7"/>
<reference evidence="1" key="1">
    <citation type="submission" date="2022-06" db="EMBL/GenBank/DDBJ databases">
        <title>Sequencing the genomes of 1000 actinobacteria strains.</title>
        <authorList>
            <person name="Klenk H.-P."/>
        </authorList>
    </citation>
    <scope>NUCLEOTIDE SEQUENCE</scope>
    <source>
        <strain evidence="1">DSM 46694</strain>
    </source>
</reference>
<accession>A0A9X2GLL7</accession>
<evidence type="ECO:0000313" key="2">
    <source>
        <dbReference type="Proteomes" id="UP001139648"/>
    </source>
</evidence>
<proteinExistence type="predicted"/>